<evidence type="ECO:0008006" key="4">
    <source>
        <dbReference type="Google" id="ProtNLM"/>
    </source>
</evidence>
<organism evidence="2 3">
    <name type="scientific">Treponema saccharophilum DSM 2985</name>
    <dbReference type="NCBI Taxonomy" id="907348"/>
    <lineage>
        <taxon>Bacteria</taxon>
        <taxon>Pseudomonadati</taxon>
        <taxon>Spirochaetota</taxon>
        <taxon>Spirochaetia</taxon>
        <taxon>Spirochaetales</taxon>
        <taxon>Treponemataceae</taxon>
        <taxon>Treponema</taxon>
    </lineage>
</organism>
<evidence type="ECO:0000313" key="2">
    <source>
        <dbReference type="EMBL" id="EIC00978.1"/>
    </source>
</evidence>
<keyword evidence="1" id="KW-1133">Transmembrane helix</keyword>
<dbReference type="STRING" id="907348.TresaDRAFT_0803"/>
<protein>
    <recommendedName>
        <fullName evidence="4">Lipoprotein</fullName>
    </recommendedName>
</protein>
<accession>H7EMR4</accession>
<evidence type="ECO:0000313" key="3">
    <source>
        <dbReference type="Proteomes" id="UP000003571"/>
    </source>
</evidence>
<gene>
    <name evidence="2" type="ORF">TresaDRAFT_0803</name>
</gene>
<keyword evidence="1" id="KW-0812">Transmembrane</keyword>
<sequence>MKGVRIFFGFLVAFVSAFSFFGCSDFFESEYSKMTDGADGRGREISEKVIGFINDKDDSGLLQLFSQNERDLNGNLEEEIHALVSEFPNGIGNDDYSVGDTGGTYGFSDGEFYKVSENVRVTIGERILLISFTTIYTPDKAKEGVGRILLYYAESGDDIVRAGTDRPL</sequence>
<dbReference type="Gene3D" id="3.10.450.50">
    <property type="match status" value="1"/>
</dbReference>
<name>H7EMR4_9SPIR</name>
<proteinExistence type="predicted"/>
<evidence type="ECO:0000256" key="1">
    <source>
        <dbReference type="SAM" id="Phobius"/>
    </source>
</evidence>
<keyword evidence="1" id="KW-0472">Membrane</keyword>
<dbReference type="AlphaFoldDB" id="H7EMR4"/>
<dbReference type="PROSITE" id="PS51257">
    <property type="entry name" value="PROKAR_LIPOPROTEIN"/>
    <property type="match status" value="1"/>
</dbReference>
<dbReference type="EMBL" id="AGRW01000052">
    <property type="protein sequence ID" value="EIC00978.1"/>
    <property type="molecule type" value="Genomic_DNA"/>
</dbReference>
<feature type="transmembrane region" description="Helical" evidence="1">
    <location>
        <begin position="6"/>
        <end position="27"/>
    </location>
</feature>
<dbReference type="PATRIC" id="fig|907348.3.peg.2215"/>
<dbReference type="RefSeq" id="WP_002705657.1">
    <property type="nucleotide sequence ID" value="NZ_AGRW01000052.1"/>
</dbReference>
<dbReference type="Proteomes" id="UP000003571">
    <property type="component" value="Unassembled WGS sequence"/>
</dbReference>
<reference evidence="2 3" key="1">
    <citation type="submission" date="2011-09" db="EMBL/GenBank/DDBJ databases">
        <title>The draft genome of Treponema saccharophilum DSM 2985.</title>
        <authorList>
            <consortium name="US DOE Joint Genome Institute (JGI-PGF)"/>
            <person name="Lucas S."/>
            <person name="Copeland A."/>
            <person name="Lapidus A."/>
            <person name="Glavina del Rio T."/>
            <person name="Dalin E."/>
            <person name="Tice H."/>
            <person name="Bruce D."/>
            <person name="Goodwin L."/>
            <person name="Pitluck S."/>
            <person name="Peters L."/>
            <person name="Kyrpides N."/>
            <person name="Mavromatis K."/>
            <person name="Ivanova N."/>
            <person name="Markowitz V."/>
            <person name="Cheng J.-F."/>
            <person name="Hugenholtz P."/>
            <person name="Woyke T."/>
            <person name="Wu D."/>
            <person name="Gronow S."/>
            <person name="Wellnitz S."/>
            <person name="Brambilla E."/>
            <person name="Klenk H.-P."/>
            <person name="Eisen J.A."/>
        </authorList>
    </citation>
    <scope>NUCLEOTIDE SEQUENCE [LARGE SCALE GENOMIC DNA]</scope>
    <source>
        <strain evidence="2 3">DSM 2985</strain>
    </source>
</reference>
<keyword evidence="3" id="KW-1185">Reference proteome</keyword>
<comment type="caution">
    <text evidence="2">The sequence shown here is derived from an EMBL/GenBank/DDBJ whole genome shotgun (WGS) entry which is preliminary data.</text>
</comment>